<dbReference type="Proteomes" id="UP000245379">
    <property type="component" value="Unassembled WGS sequence"/>
</dbReference>
<dbReference type="Pfam" id="PF00583">
    <property type="entry name" value="Acetyltransf_1"/>
    <property type="match status" value="1"/>
</dbReference>
<dbReference type="RefSeq" id="WP_109924751.1">
    <property type="nucleotide sequence ID" value="NZ_QGNZ01000001.1"/>
</dbReference>
<organism evidence="2 3">
    <name type="scientific">Pedobacter yonginense</name>
    <dbReference type="NCBI Taxonomy" id="651869"/>
    <lineage>
        <taxon>Bacteria</taxon>
        <taxon>Pseudomonadati</taxon>
        <taxon>Bacteroidota</taxon>
        <taxon>Sphingobacteriia</taxon>
        <taxon>Sphingobacteriales</taxon>
        <taxon>Sphingobacteriaceae</taxon>
        <taxon>Pedobacter</taxon>
    </lineage>
</organism>
<dbReference type="InterPro" id="IPR016181">
    <property type="entry name" value="Acyl_CoA_acyltransferase"/>
</dbReference>
<dbReference type="CDD" id="cd04301">
    <property type="entry name" value="NAT_SF"/>
    <property type="match status" value="1"/>
</dbReference>
<dbReference type="AlphaFoldDB" id="A0A317ESC2"/>
<dbReference type="PROSITE" id="PS51186">
    <property type="entry name" value="GNAT"/>
    <property type="match status" value="1"/>
</dbReference>
<gene>
    <name evidence="2" type="ORF">DHW03_05770</name>
</gene>
<dbReference type="GO" id="GO:0016747">
    <property type="term" value="F:acyltransferase activity, transferring groups other than amino-acyl groups"/>
    <property type="evidence" value="ECO:0007669"/>
    <property type="project" value="InterPro"/>
</dbReference>
<name>A0A317ESC2_9SPHI</name>
<reference evidence="2 3" key="1">
    <citation type="submission" date="2018-05" db="EMBL/GenBank/DDBJ databases">
        <title>Pedobacter paludis sp. nov., isolated from wetland soil.</title>
        <authorList>
            <person name="Zhang Y."/>
            <person name="Wang G."/>
        </authorList>
    </citation>
    <scope>NUCLEOTIDE SEQUENCE [LARGE SCALE GENOMIC DNA]</scope>
    <source>
        <strain evidence="2 3">KCTC22721</strain>
    </source>
</reference>
<protein>
    <recommendedName>
        <fullName evidence="1">N-acetyltransferase domain-containing protein</fullName>
    </recommendedName>
</protein>
<keyword evidence="3" id="KW-1185">Reference proteome</keyword>
<feature type="domain" description="N-acetyltransferase" evidence="1">
    <location>
        <begin position="9"/>
        <end position="207"/>
    </location>
</feature>
<comment type="caution">
    <text evidence="2">The sequence shown here is derived from an EMBL/GenBank/DDBJ whole genome shotgun (WGS) entry which is preliminary data.</text>
</comment>
<dbReference type="InterPro" id="IPR000182">
    <property type="entry name" value="GNAT_dom"/>
</dbReference>
<dbReference type="OrthoDB" id="9811121at2"/>
<evidence type="ECO:0000313" key="3">
    <source>
        <dbReference type="Proteomes" id="UP000245379"/>
    </source>
</evidence>
<dbReference type="SUPFAM" id="SSF55729">
    <property type="entry name" value="Acyl-CoA N-acyltransferases (Nat)"/>
    <property type="match status" value="1"/>
</dbReference>
<proteinExistence type="predicted"/>
<accession>A0A317ESC2</accession>
<sequence>MVQSSFKQYTIQTPNESHAAGMAALQKVVFPTLSDKELISESDYISYLALFKEGQLVVLDGDKIIGASTTFRYNYHPGFHTFLEITDNMSLSKHDPNGEWLYGVDVSIEPSYQRQGIGGAIYQIRQQIAKQLGCKGQLTVGMTNGYDLCRNEMTIEEYCKKLELGELKDPTVSAQIKNGFRWIEPFFNYLDDPKSGNAGISIYWPIDPNMTIADL</sequence>
<dbReference type="Gene3D" id="3.40.630.30">
    <property type="match status" value="1"/>
</dbReference>
<dbReference type="EMBL" id="QGNZ01000001">
    <property type="protein sequence ID" value="PWS29322.1"/>
    <property type="molecule type" value="Genomic_DNA"/>
</dbReference>
<evidence type="ECO:0000259" key="1">
    <source>
        <dbReference type="PROSITE" id="PS51186"/>
    </source>
</evidence>
<evidence type="ECO:0000313" key="2">
    <source>
        <dbReference type="EMBL" id="PWS29322.1"/>
    </source>
</evidence>